<reference evidence="2" key="1">
    <citation type="journal article" date="2011" name="Plant Physiol.">
        <title>Comprehensive sequence analysis of 24,783 barley full-length cDNAs derived from 12 clone libraries.</title>
        <authorList>
            <person name="Matsumoto T."/>
            <person name="Tanaka T."/>
            <person name="Sakai H."/>
            <person name="Amano N."/>
            <person name="Kanamori H."/>
            <person name="Kurita K."/>
            <person name="Kikuta A."/>
            <person name="Kamiya K."/>
            <person name="Yamamoto M."/>
            <person name="Ikawa H."/>
            <person name="Fujii N."/>
            <person name="Hori K."/>
            <person name="Itoh T."/>
            <person name="Sato K."/>
        </authorList>
    </citation>
    <scope>NUCLEOTIDE SEQUENCE</scope>
    <source>
        <tissue evidence="2">Shoot</tissue>
    </source>
</reference>
<evidence type="ECO:0000256" key="1">
    <source>
        <dbReference type="SAM" id="MobiDB-lite"/>
    </source>
</evidence>
<dbReference type="EMBL" id="AK359143">
    <property type="protein sequence ID" value="BAJ90354.1"/>
    <property type="molecule type" value="mRNA"/>
</dbReference>
<sequence length="137" mass="13412">MSPAAGGAAPTQPAASAALAPAAIAAPPPQAPSRENPRDPAEGADPGNAAARKTAWNVPPPPPPAAGGIMGGDESWPALADSAARAWPKSASSDSLSDGSAPSAPVTESPHQVSHVYCADASGKPLLVFSFFLPSTA</sequence>
<feature type="region of interest" description="Disordered" evidence="1">
    <location>
        <begin position="1"/>
        <end position="111"/>
    </location>
</feature>
<evidence type="ECO:0000313" key="2">
    <source>
        <dbReference type="EMBL" id="BAJ90354.1"/>
    </source>
</evidence>
<organism evidence="2">
    <name type="scientific">Hordeum vulgare subsp. vulgare</name>
    <name type="common">Domesticated barley</name>
    <dbReference type="NCBI Taxonomy" id="112509"/>
    <lineage>
        <taxon>Eukaryota</taxon>
        <taxon>Viridiplantae</taxon>
        <taxon>Streptophyta</taxon>
        <taxon>Embryophyta</taxon>
        <taxon>Tracheophyta</taxon>
        <taxon>Spermatophyta</taxon>
        <taxon>Magnoliopsida</taxon>
        <taxon>Liliopsida</taxon>
        <taxon>Poales</taxon>
        <taxon>Poaceae</taxon>
        <taxon>BOP clade</taxon>
        <taxon>Pooideae</taxon>
        <taxon>Triticodae</taxon>
        <taxon>Triticeae</taxon>
        <taxon>Hordeinae</taxon>
        <taxon>Hordeum</taxon>
    </lineage>
</organism>
<accession>F2D5I3</accession>
<dbReference type="AlphaFoldDB" id="F2D5I3"/>
<protein>
    <submittedName>
        <fullName evidence="2">Predicted protein</fullName>
    </submittedName>
</protein>
<proteinExistence type="evidence at transcript level"/>
<feature type="compositionally biased region" description="Low complexity" evidence="1">
    <location>
        <begin position="90"/>
        <end position="105"/>
    </location>
</feature>
<feature type="compositionally biased region" description="Low complexity" evidence="1">
    <location>
        <begin position="1"/>
        <end position="25"/>
    </location>
</feature>
<name>F2D5I3_HORVV</name>